<dbReference type="PANTHER" id="PTHR42919:SF20">
    <property type="entry name" value="GCN5-RELATED N-ACETYLTRANSFERASE 10, CHLOROPLASTIC"/>
    <property type="match status" value="1"/>
</dbReference>
<dbReference type="GO" id="GO:0007064">
    <property type="term" value="P:mitotic sister chromatid cohesion"/>
    <property type="evidence" value="ECO:0007669"/>
    <property type="project" value="TreeGrafter"/>
</dbReference>
<evidence type="ECO:0000313" key="3">
    <source>
        <dbReference type="Proteomes" id="UP000596660"/>
    </source>
</evidence>
<dbReference type="PROSITE" id="PS51186">
    <property type="entry name" value="GNAT"/>
    <property type="match status" value="1"/>
</dbReference>
<dbReference type="EnsemblPlants" id="AUR62023526-RA">
    <property type="protein sequence ID" value="AUR62023526-RA:cds"/>
    <property type="gene ID" value="AUR62023526"/>
</dbReference>
<dbReference type="Proteomes" id="UP000596660">
    <property type="component" value="Unplaced"/>
</dbReference>
<dbReference type="Gene3D" id="3.40.630.30">
    <property type="match status" value="1"/>
</dbReference>
<sequence>MMANLQANHQILNISRTLSISGESKSFKPVVITKSLVLIHNNKCIIRGGSFKAACISSDNINSSSNCSALVQQHPPSTDEELGIMIDQMAEIGIRKNEGFDENREIEYLVKEYGWKVRRMREDKNEMKKVAQVQAEAFHVPSLFFDDWFFSFFQAEVLAGLVYRLRNSPPDRYACLVAEPAKEYDRDTSMNSQAEQDQQQLVGVVDVTVLRDNDVMQHLQGAPEYLYVSGIAVSKHFRRQKVATALLKACEVTAVLWGHEYLVLRAYEDDYGARSLYTNAGYRLVSIDPIWVTWIGRKRRILMIKRCC</sequence>
<reference evidence="2" key="1">
    <citation type="journal article" date="2017" name="Nature">
        <title>The genome of Chenopodium quinoa.</title>
        <authorList>
            <person name="Jarvis D.E."/>
            <person name="Ho Y.S."/>
            <person name="Lightfoot D.J."/>
            <person name="Schmoeckel S.M."/>
            <person name="Li B."/>
            <person name="Borm T.J.A."/>
            <person name="Ohyanagi H."/>
            <person name="Mineta K."/>
            <person name="Michell C.T."/>
            <person name="Saber N."/>
            <person name="Kharbatia N.M."/>
            <person name="Rupper R.R."/>
            <person name="Sharp A.R."/>
            <person name="Dally N."/>
            <person name="Boughton B.A."/>
            <person name="Woo Y.H."/>
            <person name="Gao G."/>
            <person name="Schijlen E.G.W.M."/>
            <person name="Guo X."/>
            <person name="Momin A.A."/>
            <person name="Negrao S."/>
            <person name="Al-Babili S."/>
            <person name="Gehring C."/>
            <person name="Roessner U."/>
            <person name="Jung C."/>
            <person name="Murphy K."/>
            <person name="Arold S.T."/>
            <person name="Gojobori T."/>
            <person name="van der Linden C.G."/>
            <person name="van Loo E.N."/>
            <person name="Jellen E.N."/>
            <person name="Maughan P.J."/>
            <person name="Tester M."/>
        </authorList>
    </citation>
    <scope>NUCLEOTIDE SEQUENCE [LARGE SCALE GENOMIC DNA]</scope>
    <source>
        <strain evidence="2">cv. PI 614886</strain>
    </source>
</reference>
<protein>
    <recommendedName>
        <fullName evidence="1">N-acetyltransferase domain-containing protein</fullName>
    </recommendedName>
</protein>
<dbReference type="CDD" id="cd04301">
    <property type="entry name" value="NAT_SF"/>
    <property type="match status" value="1"/>
</dbReference>
<dbReference type="OrthoDB" id="1912023at2759"/>
<organism evidence="2 3">
    <name type="scientific">Chenopodium quinoa</name>
    <name type="common">Quinoa</name>
    <dbReference type="NCBI Taxonomy" id="63459"/>
    <lineage>
        <taxon>Eukaryota</taxon>
        <taxon>Viridiplantae</taxon>
        <taxon>Streptophyta</taxon>
        <taxon>Embryophyta</taxon>
        <taxon>Tracheophyta</taxon>
        <taxon>Spermatophyta</taxon>
        <taxon>Magnoliopsida</taxon>
        <taxon>eudicotyledons</taxon>
        <taxon>Gunneridae</taxon>
        <taxon>Pentapetalae</taxon>
        <taxon>Caryophyllales</taxon>
        <taxon>Chenopodiaceae</taxon>
        <taxon>Chenopodioideae</taxon>
        <taxon>Atripliceae</taxon>
        <taxon>Chenopodium</taxon>
    </lineage>
</organism>
<dbReference type="InterPro" id="IPR016181">
    <property type="entry name" value="Acyl_CoA_acyltransferase"/>
</dbReference>
<dbReference type="Pfam" id="PF00583">
    <property type="entry name" value="Acetyltransf_1"/>
    <property type="match status" value="1"/>
</dbReference>
<evidence type="ECO:0000259" key="1">
    <source>
        <dbReference type="PROSITE" id="PS51186"/>
    </source>
</evidence>
<gene>
    <name evidence="2" type="primary">LOC110725217</name>
</gene>
<name>A0A803M503_CHEQI</name>
<dbReference type="KEGG" id="cqi:110725217"/>
<proteinExistence type="predicted"/>
<dbReference type="RefSeq" id="XP_021760395.1">
    <property type="nucleotide sequence ID" value="XM_021904703.1"/>
</dbReference>
<accession>A0A803M503</accession>
<dbReference type="InterPro" id="IPR000182">
    <property type="entry name" value="GNAT_dom"/>
</dbReference>
<evidence type="ECO:0000313" key="2">
    <source>
        <dbReference type="EnsemblPlants" id="AUR62023526-RA:cds"/>
    </source>
</evidence>
<dbReference type="GO" id="GO:0031415">
    <property type="term" value="C:NatA complex"/>
    <property type="evidence" value="ECO:0007669"/>
    <property type="project" value="TreeGrafter"/>
</dbReference>
<dbReference type="Gramene" id="AUR62023526-RA">
    <property type="protein sequence ID" value="AUR62023526-RA:cds"/>
    <property type="gene ID" value="AUR62023526"/>
</dbReference>
<dbReference type="GeneID" id="110725217"/>
<dbReference type="PANTHER" id="PTHR42919">
    <property type="entry name" value="N-ALPHA-ACETYLTRANSFERASE"/>
    <property type="match status" value="1"/>
</dbReference>
<dbReference type="OMA" id="FFDDWFF"/>
<reference evidence="2" key="2">
    <citation type="submission" date="2021-03" db="UniProtKB">
        <authorList>
            <consortium name="EnsemblPlants"/>
        </authorList>
    </citation>
    <scope>IDENTIFICATION</scope>
</reference>
<dbReference type="AlphaFoldDB" id="A0A803M503"/>
<dbReference type="InterPro" id="IPR051556">
    <property type="entry name" value="N-term/lysine_N-AcTrnsfr"/>
</dbReference>
<dbReference type="RefSeq" id="XP_021760394.1">
    <property type="nucleotide sequence ID" value="XM_021904702.1"/>
</dbReference>
<dbReference type="GO" id="GO:0008080">
    <property type="term" value="F:N-acetyltransferase activity"/>
    <property type="evidence" value="ECO:0007669"/>
    <property type="project" value="TreeGrafter"/>
</dbReference>
<dbReference type="SUPFAM" id="SSF55729">
    <property type="entry name" value="Acyl-CoA N-acyltransferases (Nat)"/>
    <property type="match status" value="1"/>
</dbReference>
<keyword evidence="3" id="KW-1185">Reference proteome</keyword>
<feature type="domain" description="N-acetyltransferase" evidence="1">
    <location>
        <begin position="163"/>
        <end position="308"/>
    </location>
</feature>
<dbReference type="SMR" id="A0A803M503"/>